<dbReference type="EC" id="1.1.5.3" evidence="6"/>
<evidence type="ECO:0000256" key="2">
    <source>
        <dbReference type="ARBA" id="ARBA00007330"/>
    </source>
</evidence>
<evidence type="ECO:0000256" key="4">
    <source>
        <dbReference type="ARBA" id="ARBA00022827"/>
    </source>
</evidence>
<dbReference type="InterPro" id="IPR038299">
    <property type="entry name" value="DAO_C_sf"/>
</dbReference>
<protein>
    <recommendedName>
        <fullName evidence="6">Glycerol-3-phosphate dehydrogenase</fullName>
        <ecNumber evidence="6">1.1.5.3</ecNumber>
    </recommendedName>
</protein>
<dbReference type="AlphaFoldDB" id="A0A6S6QRT6"/>
<feature type="region of interest" description="Disordered" evidence="7">
    <location>
        <begin position="496"/>
        <end position="525"/>
    </location>
</feature>
<name>A0A6S6QRT6_9HYPH</name>
<evidence type="ECO:0000256" key="1">
    <source>
        <dbReference type="ARBA" id="ARBA00001974"/>
    </source>
</evidence>
<dbReference type="GO" id="GO:0046168">
    <property type="term" value="P:glycerol-3-phosphate catabolic process"/>
    <property type="evidence" value="ECO:0007669"/>
    <property type="project" value="TreeGrafter"/>
</dbReference>
<dbReference type="PROSITE" id="PS00977">
    <property type="entry name" value="FAD_G3PDH_1"/>
    <property type="match status" value="1"/>
</dbReference>
<keyword evidence="5 6" id="KW-0560">Oxidoreductase</keyword>
<feature type="domain" description="FAD dependent oxidoreductase" evidence="8">
    <location>
        <begin position="10"/>
        <end position="336"/>
    </location>
</feature>
<dbReference type="Pfam" id="PF01266">
    <property type="entry name" value="DAO"/>
    <property type="match status" value="1"/>
</dbReference>
<dbReference type="GO" id="GO:0004368">
    <property type="term" value="F:glycerol-3-phosphate dehydrogenase (quinone) activity"/>
    <property type="evidence" value="ECO:0007669"/>
    <property type="project" value="UniProtKB-EC"/>
</dbReference>
<evidence type="ECO:0000256" key="6">
    <source>
        <dbReference type="RuleBase" id="RU361217"/>
    </source>
</evidence>
<evidence type="ECO:0000256" key="7">
    <source>
        <dbReference type="SAM" id="MobiDB-lite"/>
    </source>
</evidence>
<dbReference type="PANTHER" id="PTHR11985">
    <property type="entry name" value="GLYCEROL-3-PHOSPHATE DEHYDROGENASE"/>
    <property type="match status" value="1"/>
</dbReference>
<dbReference type="InterPro" id="IPR031656">
    <property type="entry name" value="DAO_C"/>
</dbReference>
<dbReference type="Gene3D" id="6.10.250.1890">
    <property type="match status" value="1"/>
</dbReference>
<evidence type="ECO:0000256" key="3">
    <source>
        <dbReference type="ARBA" id="ARBA00022630"/>
    </source>
</evidence>
<evidence type="ECO:0000259" key="9">
    <source>
        <dbReference type="Pfam" id="PF16901"/>
    </source>
</evidence>
<evidence type="ECO:0000313" key="11">
    <source>
        <dbReference type="Proteomes" id="UP000515317"/>
    </source>
</evidence>
<gene>
    <name evidence="10" type="ORF">IZ6_30710</name>
</gene>
<dbReference type="EMBL" id="AP023361">
    <property type="protein sequence ID" value="BCJ92336.1"/>
    <property type="molecule type" value="Genomic_DNA"/>
</dbReference>
<dbReference type="Pfam" id="PF16901">
    <property type="entry name" value="DAO_C"/>
    <property type="match status" value="1"/>
</dbReference>
<evidence type="ECO:0000259" key="8">
    <source>
        <dbReference type="Pfam" id="PF01266"/>
    </source>
</evidence>
<dbReference type="Gene3D" id="1.10.8.870">
    <property type="entry name" value="Alpha-glycerophosphate oxidase, cap domain"/>
    <property type="match status" value="1"/>
</dbReference>
<dbReference type="Gene3D" id="3.30.9.10">
    <property type="entry name" value="D-Amino Acid Oxidase, subunit A, domain 2"/>
    <property type="match status" value="1"/>
</dbReference>
<feature type="domain" description="Alpha-glycerophosphate oxidase C-terminal" evidence="9">
    <location>
        <begin position="387"/>
        <end position="494"/>
    </location>
</feature>
<comment type="similarity">
    <text evidence="2 6">Belongs to the FAD-dependent glycerol-3-phosphate dehydrogenase family.</text>
</comment>
<proteinExistence type="inferred from homology"/>
<dbReference type="Proteomes" id="UP000515317">
    <property type="component" value="Chromosome"/>
</dbReference>
<reference evidence="10 11" key="1">
    <citation type="submission" date="2020-08" db="EMBL/GenBank/DDBJ databases">
        <title>Genome sequence of Rhizobiales bacterium strain IZ6.</title>
        <authorList>
            <person name="Nakai R."/>
            <person name="Naganuma T."/>
        </authorList>
    </citation>
    <scope>NUCLEOTIDE SEQUENCE [LARGE SCALE GENOMIC DNA]</scope>
    <source>
        <strain evidence="10 11">IZ6</strain>
    </source>
</reference>
<evidence type="ECO:0000256" key="5">
    <source>
        <dbReference type="ARBA" id="ARBA00023002"/>
    </source>
</evidence>
<evidence type="ECO:0000313" key="10">
    <source>
        <dbReference type="EMBL" id="BCJ92336.1"/>
    </source>
</evidence>
<dbReference type="PANTHER" id="PTHR11985:SF15">
    <property type="entry name" value="GLYCEROL-3-PHOSPHATE DEHYDROGENASE, MITOCHONDRIAL"/>
    <property type="match status" value="1"/>
</dbReference>
<keyword evidence="11" id="KW-1185">Reference proteome</keyword>
<dbReference type="Gene3D" id="3.50.50.60">
    <property type="entry name" value="FAD/NAD(P)-binding domain"/>
    <property type="match status" value="1"/>
</dbReference>
<dbReference type="InterPro" id="IPR000447">
    <property type="entry name" value="G3P_DH_FAD-dep"/>
</dbReference>
<dbReference type="PROSITE" id="PS00978">
    <property type="entry name" value="FAD_G3PDH_2"/>
    <property type="match status" value="1"/>
</dbReference>
<dbReference type="NCBIfam" id="NF009906">
    <property type="entry name" value="PRK13369.1"/>
    <property type="match status" value="1"/>
</dbReference>
<dbReference type="NCBIfam" id="NF008899">
    <property type="entry name" value="PRK12266.1"/>
    <property type="match status" value="1"/>
</dbReference>
<dbReference type="InterPro" id="IPR006076">
    <property type="entry name" value="FAD-dep_OxRdtase"/>
</dbReference>
<comment type="catalytic activity">
    <reaction evidence="6">
        <text>a quinone + sn-glycerol 3-phosphate = dihydroxyacetone phosphate + a quinol</text>
        <dbReference type="Rhea" id="RHEA:18977"/>
        <dbReference type="ChEBI" id="CHEBI:24646"/>
        <dbReference type="ChEBI" id="CHEBI:57597"/>
        <dbReference type="ChEBI" id="CHEBI:57642"/>
        <dbReference type="ChEBI" id="CHEBI:132124"/>
        <dbReference type="EC" id="1.1.5.3"/>
    </reaction>
</comment>
<dbReference type="PRINTS" id="PR01001">
    <property type="entry name" value="FADG3PDH"/>
</dbReference>
<keyword evidence="4" id="KW-0274">FAD</keyword>
<dbReference type="SUPFAM" id="SSF51905">
    <property type="entry name" value="FAD/NAD(P)-binding domain"/>
    <property type="match status" value="1"/>
</dbReference>
<organism evidence="10 11">
    <name type="scientific">Terrihabitans soli</name>
    <dbReference type="NCBI Taxonomy" id="708113"/>
    <lineage>
        <taxon>Bacteria</taxon>
        <taxon>Pseudomonadati</taxon>
        <taxon>Pseudomonadota</taxon>
        <taxon>Alphaproteobacteria</taxon>
        <taxon>Hyphomicrobiales</taxon>
        <taxon>Terrihabitans</taxon>
    </lineage>
</organism>
<accession>A0A6S6QRT6</accession>
<keyword evidence="3 6" id="KW-0285">Flavoprotein</keyword>
<dbReference type="GO" id="GO:0009331">
    <property type="term" value="C:glycerol-3-phosphate dehydrogenase (FAD) complex"/>
    <property type="evidence" value="ECO:0007669"/>
    <property type="project" value="UniProtKB-UniRule"/>
</dbReference>
<comment type="cofactor">
    <cofactor evidence="1 6">
        <name>FAD</name>
        <dbReference type="ChEBI" id="CHEBI:57692"/>
    </cofactor>
</comment>
<dbReference type="KEGG" id="tso:IZ6_30710"/>
<sequence length="525" mass="58211">MRGMAKRIFDIAIIGGGVNGCGIARDAAGRGFAVYLCEQNDLASGTSSASTKLVHGGLRYLEQYEFRLVREALHEREVLLNIAPHIVRPLRFILPHHEGLRPRWLLRLGLFLYDALGGRKRLPPSRAIDLTRSVAGRPLKDVFSSGFEYSDCWVEDARLVVLNAVDAKANGASINPRTKCVSAKRDKDLWRVVVVGPDGKRQTIHARTLVNAAGPWIGAVLHKQIKAKAAAPVRLVKGSHIVVPKLFGHDRAYIFQNADGRVEFAIPFEKQFTLIGTTDQDFRGDPADAAASKAEVDYLCRSASAYFGQPVKRKDVVWSYSGVRPLYDDGSNKAQNATRDYVLKLEGQKGEAPLLNIFGGKITTYRRLAEEAIEKLEPHLGRTRTWTSRTPLPGGNFAPGRAPLMARDLRMRFPFLTPSLAHRLVNSYGTRAPMILGHARSMRHLGESFGAELTAAEVRYLTEQEFAVSSEDILWRRSRLGLHVTSRDRKALETYLKRQASARPGSPPSDRSRTRRSSAKTGGTT</sequence>
<dbReference type="InterPro" id="IPR036188">
    <property type="entry name" value="FAD/NAD-bd_sf"/>
</dbReference>